<sequence>MFLVDWAVKMRRRPPELETIICEVPCFIGREHCDVLSMQIDSDLVIYRTTLVRTFQVVTICRVDKSESTRSVLGKCVYLVTLAMSLFDLQDVCIAIGSIETLDLPMVVDPIGIYGLKGPYSGQITHCPSYTFRIDLNKACDHNQLSSACYYQLTSEQYHKTTQAKYSPPEHSAQDIQNTPKLNPAKTPVCIHYTTQCLPELLTPKWFYPETTHDTTSITPYCIVQLRTVPH</sequence>
<dbReference type="EMBL" id="KQ994522">
    <property type="protein sequence ID" value="KZV47976.1"/>
    <property type="molecule type" value="Genomic_DNA"/>
</dbReference>
<accession>A0A2Z7CT13</accession>
<gene>
    <name evidence="1" type="ORF">F511_18317</name>
</gene>
<reference evidence="1 2" key="1">
    <citation type="journal article" date="2015" name="Proc. Natl. Acad. Sci. U.S.A.">
        <title>The resurrection genome of Boea hygrometrica: A blueprint for survival of dehydration.</title>
        <authorList>
            <person name="Xiao L."/>
            <person name="Yang G."/>
            <person name="Zhang L."/>
            <person name="Yang X."/>
            <person name="Zhao S."/>
            <person name="Ji Z."/>
            <person name="Zhou Q."/>
            <person name="Hu M."/>
            <person name="Wang Y."/>
            <person name="Chen M."/>
            <person name="Xu Y."/>
            <person name="Jin H."/>
            <person name="Xiao X."/>
            <person name="Hu G."/>
            <person name="Bao F."/>
            <person name="Hu Y."/>
            <person name="Wan P."/>
            <person name="Li L."/>
            <person name="Deng X."/>
            <person name="Kuang T."/>
            <person name="Xiang C."/>
            <person name="Zhu J.K."/>
            <person name="Oliver M.J."/>
            <person name="He Y."/>
        </authorList>
    </citation>
    <scope>NUCLEOTIDE SEQUENCE [LARGE SCALE GENOMIC DNA]</scope>
    <source>
        <strain evidence="2">cv. XS01</strain>
    </source>
</reference>
<dbReference type="Proteomes" id="UP000250235">
    <property type="component" value="Unassembled WGS sequence"/>
</dbReference>
<name>A0A2Z7CT13_9LAMI</name>
<proteinExistence type="predicted"/>
<evidence type="ECO:0000313" key="1">
    <source>
        <dbReference type="EMBL" id="KZV47976.1"/>
    </source>
</evidence>
<dbReference type="AlphaFoldDB" id="A0A2Z7CT13"/>
<protein>
    <submittedName>
        <fullName evidence="1">Uncharacterized protein</fullName>
    </submittedName>
</protein>
<evidence type="ECO:0000313" key="2">
    <source>
        <dbReference type="Proteomes" id="UP000250235"/>
    </source>
</evidence>
<organism evidence="1 2">
    <name type="scientific">Dorcoceras hygrometricum</name>
    <dbReference type="NCBI Taxonomy" id="472368"/>
    <lineage>
        <taxon>Eukaryota</taxon>
        <taxon>Viridiplantae</taxon>
        <taxon>Streptophyta</taxon>
        <taxon>Embryophyta</taxon>
        <taxon>Tracheophyta</taxon>
        <taxon>Spermatophyta</taxon>
        <taxon>Magnoliopsida</taxon>
        <taxon>eudicotyledons</taxon>
        <taxon>Gunneridae</taxon>
        <taxon>Pentapetalae</taxon>
        <taxon>asterids</taxon>
        <taxon>lamiids</taxon>
        <taxon>Lamiales</taxon>
        <taxon>Gesneriaceae</taxon>
        <taxon>Didymocarpoideae</taxon>
        <taxon>Trichosporeae</taxon>
        <taxon>Loxocarpinae</taxon>
        <taxon>Dorcoceras</taxon>
    </lineage>
</organism>
<keyword evidence="2" id="KW-1185">Reference proteome</keyword>